<keyword evidence="4" id="KW-1185">Reference proteome</keyword>
<proteinExistence type="inferred from homology"/>
<name>A0A9W9IZF2_9EURO</name>
<organism evidence="3 4">
    <name type="scientific">Penicillium cf. viridicatum</name>
    <dbReference type="NCBI Taxonomy" id="2972119"/>
    <lineage>
        <taxon>Eukaryota</taxon>
        <taxon>Fungi</taxon>
        <taxon>Dikarya</taxon>
        <taxon>Ascomycota</taxon>
        <taxon>Pezizomycotina</taxon>
        <taxon>Eurotiomycetes</taxon>
        <taxon>Eurotiomycetidae</taxon>
        <taxon>Eurotiales</taxon>
        <taxon>Aspergillaceae</taxon>
        <taxon>Penicillium</taxon>
    </lineage>
</organism>
<evidence type="ECO:0000313" key="4">
    <source>
        <dbReference type="Proteomes" id="UP001150942"/>
    </source>
</evidence>
<dbReference type="SUPFAM" id="SSF51735">
    <property type="entry name" value="NAD(P)-binding Rossmann-fold domains"/>
    <property type="match status" value="1"/>
</dbReference>
<accession>A0A9W9IZF2</accession>
<evidence type="ECO:0000256" key="1">
    <source>
        <dbReference type="ARBA" id="ARBA00006484"/>
    </source>
</evidence>
<dbReference type="EMBL" id="JAPQKQ010000007">
    <property type="protein sequence ID" value="KAJ5187143.1"/>
    <property type="molecule type" value="Genomic_DNA"/>
</dbReference>
<evidence type="ECO:0000313" key="3">
    <source>
        <dbReference type="EMBL" id="KAJ5187143.1"/>
    </source>
</evidence>
<gene>
    <name evidence="3" type="ORF">N7449_010137</name>
</gene>
<dbReference type="InterPro" id="IPR036291">
    <property type="entry name" value="NAD(P)-bd_dom_sf"/>
</dbReference>
<protein>
    <submittedName>
        <fullName evidence="3">Uncharacterized protein</fullName>
    </submittedName>
</protein>
<sequence length="93" mass="10019">MDDVLPSSIRHYRCDIICVSDIADVASKICSPFDRPTILVNNAGIFIMPQNNTSPDSLPDMSEANHGMVVTAASLAGYTVRLNMVDYSASKAV</sequence>
<dbReference type="PANTHER" id="PTHR24322">
    <property type="entry name" value="PKSB"/>
    <property type="match status" value="1"/>
</dbReference>
<dbReference type="Proteomes" id="UP001150942">
    <property type="component" value="Unassembled WGS sequence"/>
</dbReference>
<dbReference type="AlphaFoldDB" id="A0A9W9IZF2"/>
<dbReference type="OrthoDB" id="4362161at2759"/>
<comment type="caution">
    <text evidence="3">The sequence shown here is derived from an EMBL/GenBank/DDBJ whole genome shotgun (WGS) entry which is preliminary data.</text>
</comment>
<evidence type="ECO:0000256" key="2">
    <source>
        <dbReference type="ARBA" id="ARBA00023002"/>
    </source>
</evidence>
<reference evidence="3" key="2">
    <citation type="journal article" date="2023" name="IMA Fungus">
        <title>Comparative genomic study of the Penicillium genus elucidates a diverse pangenome and 15 lateral gene transfer events.</title>
        <authorList>
            <person name="Petersen C."/>
            <person name="Sorensen T."/>
            <person name="Nielsen M.R."/>
            <person name="Sondergaard T.E."/>
            <person name="Sorensen J.L."/>
            <person name="Fitzpatrick D.A."/>
            <person name="Frisvad J.C."/>
            <person name="Nielsen K.L."/>
        </authorList>
    </citation>
    <scope>NUCLEOTIDE SEQUENCE</scope>
    <source>
        <strain evidence="3">IBT 20477</strain>
    </source>
</reference>
<comment type="similarity">
    <text evidence="1">Belongs to the short-chain dehydrogenases/reductases (SDR) family.</text>
</comment>
<keyword evidence="2" id="KW-0560">Oxidoreductase</keyword>
<dbReference type="GO" id="GO:0016616">
    <property type="term" value="F:oxidoreductase activity, acting on the CH-OH group of donors, NAD or NADP as acceptor"/>
    <property type="evidence" value="ECO:0007669"/>
    <property type="project" value="TreeGrafter"/>
</dbReference>
<reference evidence="3" key="1">
    <citation type="submission" date="2022-11" db="EMBL/GenBank/DDBJ databases">
        <authorList>
            <person name="Petersen C."/>
        </authorList>
    </citation>
    <scope>NUCLEOTIDE SEQUENCE</scope>
    <source>
        <strain evidence="3">IBT 20477</strain>
    </source>
</reference>
<dbReference type="PANTHER" id="PTHR24322:SF736">
    <property type="entry name" value="RETINOL DEHYDROGENASE 10"/>
    <property type="match status" value="1"/>
</dbReference>
<dbReference type="Gene3D" id="3.40.50.720">
    <property type="entry name" value="NAD(P)-binding Rossmann-like Domain"/>
    <property type="match status" value="1"/>
</dbReference>